<keyword evidence="7" id="KW-0472">Membrane</keyword>
<feature type="region of interest" description="Disordered" evidence="10">
    <location>
        <begin position="261"/>
        <end position="285"/>
    </location>
</feature>
<evidence type="ECO:0000256" key="1">
    <source>
        <dbReference type="ARBA" id="ARBA00004406"/>
    </source>
</evidence>
<dbReference type="InterPro" id="IPR026849">
    <property type="entry name" value="ATG2"/>
</dbReference>
<comment type="catalytic activity">
    <reaction evidence="8">
        <text>a 1,2-diacyl-sn-glycero-3-phospho-L-serine(in) = a 1,2-diacyl-sn-glycero-3-phospho-L-serine(out)</text>
        <dbReference type="Rhea" id="RHEA:38663"/>
        <dbReference type="ChEBI" id="CHEBI:57262"/>
    </reaction>
</comment>
<name>A0ABR0M682_9PEZI</name>
<evidence type="ECO:0000256" key="9">
    <source>
        <dbReference type="ARBA" id="ARBA00024615"/>
    </source>
</evidence>
<evidence type="ECO:0000313" key="11">
    <source>
        <dbReference type="EMBL" id="KAK5285905.1"/>
    </source>
</evidence>
<evidence type="ECO:0000256" key="2">
    <source>
        <dbReference type="ARBA" id="ARBA00004623"/>
    </source>
</evidence>
<comment type="subcellular location">
    <subcellularLocation>
        <location evidence="1">Endoplasmic reticulum membrane</location>
        <topology evidence="1">Peripheral membrane protein</topology>
    </subcellularLocation>
    <subcellularLocation>
        <location evidence="2">Preautophagosomal structure membrane</location>
        <topology evidence="2">Peripheral membrane protein</topology>
    </subcellularLocation>
</comment>
<feature type="non-terminal residue" evidence="11">
    <location>
        <position position="562"/>
    </location>
</feature>
<comment type="similarity">
    <text evidence="3">Belongs to the ATG2 family.</text>
</comment>
<reference evidence="11 12" key="1">
    <citation type="submission" date="2023-08" db="EMBL/GenBank/DDBJ databases">
        <title>Black Yeasts Isolated from many extreme environments.</title>
        <authorList>
            <person name="Coleine C."/>
            <person name="Stajich J.E."/>
            <person name="Selbmann L."/>
        </authorList>
    </citation>
    <scope>NUCLEOTIDE SEQUENCE [LARGE SCALE GENOMIC DNA]</scope>
    <source>
        <strain evidence="11 12">CCFEE 536</strain>
    </source>
</reference>
<accession>A0ABR0M682</accession>
<feature type="region of interest" description="Disordered" evidence="10">
    <location>
        <begin position="305"/>
        <end position="336"/>
    </location>
</feature>
<evidence type="ECO:0000256" key="4">
    <source>
        <dbReference type="ARBA" id="ARBA00022448"/>
    </source>
</evidence>
<keyword evidence="5" id="KW-0256">Endoplasmic reticulum</keyword>
<evidence type="ECO:0000256" key="10">
    <source>
        <dbReference type="SAM" id="MobiDB-lite"/>
    </source>
</evidence>
<evidence type="ECO:0000313" key="12">
    <source>
        <dbReference type="Proteomes" id="UP001357485"/>
    </source>
</evidence>
<organism evidence="11 12">
    <name type="scientific">Cryomyces antarcticus</name>
    <dbReference type="NCBI Taxonomy" id="329879"/>
    <lineage>
        <taxon>Eukaryota</taxon>
        <taxon>Fungi</taxon>
        <taxon>Dikarya</taxon>
        <taxon>Ascomycota</taxon>
        <taxon>Pezizomycotina</taxon>
        <taxon>Dothideomycetes</taxon>
        <taxon>Dothideomycetes incertae sedis</taxon>
        <taxon>Cryomyces</taxon>
    </lineage>
</organism>
<feature type="region of interest" description="Disordered" evidence="10">
    <location>
        <begin position="124"/>
        <end position="161"/>
    </location>
</feature>
<keyword evidence="12" id="KW-1185">Reference proteome</keyword>
<keyword evidence="6" id="KW-0445">Lipid transport</keyword>
<comment type="catalytic activity">
    <reaction evidence="9">
        <text>a 1,2-diacyl-sn-glycero-3-phosphoethanolamine(in) = a 1,2-diacyl-sn-glycero-3-phosphoethanolamine(out)</text>
        <dbReference type="Rhea" id="RHEA:38895"/>
        <dbReference type="ChEBI" id="CHEBI:64612"/>
    </reaction>
</comment>
<sequence length="562" mass="60126">MAFLSSLSYSTNTVLKKALLFGLSRYGVLDFDASKLEKQLNVDFSMRKPTVVELRGVGIHVKTLLSKLTLQLPDDLEVTKAQILLLRLTIPPDFYRSSIAVDIEGVVLHTTLVLKKSALPKPATFKESHGKGIGSETSHRKTRRRKASPAPHDPGGYLSSDDDIDAALTAQDLAKSFLQHEPVETKIQLEAAINAQPDLLQESMSSSGYTEDGEVLGTGAGLSLPGFLTNFFQGPSPLHDFPQKVSADKDNKAQALMVPVTAESRTESGSSGGTRQKSLSPVEDLSVSRVYSHTDAESMYMSAMSEASDQGNKDFSIPGGWDAASVSTGDSESPLSHQVSQENMAGSVIFNGVTNVADEQPTPRQSSNAGAARGSVLPPLPSKHGEIPSEERRTEPITRSSLGRSSTPQGFSHHAPVESKQFLGIDEVLIWLPDPTKTQVERDTASPDIVGSVHSRAGASTTAASFRRNMPGAFSQYVEESIGRSQVGPVTLEDSAFSSASSKPAPKGHTQGLEVEIGSIDGQLDAPAGRLIYEMIQRFLSALNERNSSTFGETASPESAFT</sequence>
<feature type="compositionally biased region" description="Basic and acidic residues" evidence="10">
    <location>
        <begin position="383"/>
        <end position="396"/>
    </location>
</feature>
<comment type="caution">
    <text evidence="11">The sequence shown here is derived from an EMBL/GenBank/DDBJ whole genome shotgun (WGS) entry which is preliminary data.</text>
</comment>
<dbReference type="Proteomes" id="UP001357485">
    <property type="component" value="Unassembled WGS sequence"/>
</dbReference>
<evidence type="ECO:0000256" key="3">
    <source>
        <dbReference type="ARBA" id="ARBA00009714"/>
    </source>
</evidence>
<gene>
    <name evidence="11" type="primary">ATG2_1</name>
    <name evidence="11" type="ORF">LTR16_004364</name>
</gene>
<evidence type="ECO:0000256" key="5">
    <source>
        <dbReference type="ARBA" id="ARBA00022824"/>
    </source>
</evidence>
<evidence type="ECO:0000256" key="7">
    <source>
        <dbReference type="ARBA" id="ARBA00023136"/>
    </source>
</evidence>
<feature type="region of interest" description="Disordered" evidence="10">
    <location>
        <begin position="357"/>
        <end position="415"/>
    </location>
</feature>
<feature type="compositionally biased region" description="Polar residues" evidence="10">
    <location>
        <begin position="397"/>
        <end position="410"/>
    </location>
</feature>
<proteinExistence type="inferred from homology"/>
<dbReference type="EMBL" id="JAVRRA010000571">
    <property type="protein sequence ID" value="KAK5285905.1"/>
    <property type="molecule type" value="Genomic_DNA"/>
</dbReference>
<evidence type="ECO:0000256" key="6">
    <source>
        <dbReference type="ARBA" id="ARBA00023055"/>
    </source>
</evidence>
<dbReference type="Pfam" id="PF13329">
    <property type="entry name" value="ATG2_CAD"/>
    <property type="match status" value="2"/>
</dbReference>
<protein>
    <submittedName>
        <fullName evidence="11">Autophagy- protein 2</fullName>
    </submittedName>
</protein>
<feature type="compositionally biased region" description="Polar residues" evidence="10">
    <location>
        <begin position="325"/>
        <end position="336"/>
    </location>
</feature>
<keyword evidence="4" id="KW-0813">Transport</keyword>
<evidence type="ECO:0000256" key="8">
    <source>
        <dbReference type="ARBA" id="ARBA00024479"/>
    </source>
</evidence>